<evidence type="ECO:0000313" key="4">
    <source>
        <dbReference type="Proteomes" id="UP001596267"/>
    </source>
</evidence>
<feature type="transmembrane region" description="Helical" evidence="1">
    <location>
        <begin position="12"/>
        <end position="30"/>
    </location>
</feature>
<gene>
    <name evidence="3" type="ORF">ACFP7A_03645</name>
</gene>
<comment type="caution">
    <text evidence="3">The sequence shown here is derived from an EMBL/GenBank/DDBJ whole genome shotgun (WGS) entry which is preliminary data.</text>
</comment>
<keyword evidence="1" id="KW-1133">Transmembrane helix</keyword>
<evidence type="ECO:0000313" key="3">
    <source>
        <dbReference type="EMBL" id="MFC6385688.1"/>
    </source>
</evidence>
<dbReference type="RefSeq" id="WP_253051778.1">
    <property type="nucleotide sequence ID" value="NZ_JAMXWN010000001.1"/>
</dbReference>
<feature type="transmembrane region" description="Helical" evidence="1">
    <location>
        <begin position="42"/>
        <end position="72"/>
    </location>
</feature>
<keyword evidence="4" id="KW-1185">Reference proteome</keyword>
<reference evidence="4" key="1">
    <citation type="journal article" date="2019" name="Int. J. Syst. Evol. Microbiol.">
        <title>The Global Catalogue of Microorganisms (GCM) 10K type strain sequencing project: providing services to taxonomists for standard genome sequencing and annotation.</title>
        <authorList>
            <consortium name="The Broad Institute Genomics Platform"/>
            <consortium name="The Broad Institute Genome Sequencing Center for Infectious Disease"/>
            <person name="Wu L."/>
            <person name="Ma J."/>
        </authorList>
    </citation>
    <scope>NUCLEOTIDE SEQUENCE [LARGE SCALE GENOMIC DNA]</scope>
    <source>
        <strain evidence="4">CCUG 42001</strain>
    </source>
</reference>
<protein>
    <submittedName>
        <fullName evidence="3">DUF3899 domain-containing protein</fullName>
    </submittedName>
</protein>
<evidence type="ECO:0000256" key="1">
    <source>
        <dbReference type="SAM" id="Phobius"/>
    </source>
</evidence>
<feature type="domain" description="DUF3899" evidence="2">
    <location>
        <begin position="40"/>
        <end position="126"/>
    </location>
</feature>
<accession>A0ABW1WAV6</accession>
<proteinExistence type="predicted"/>
<keyword evidence="1" id="KW-0472">Membrane</keyword>
<dbReference type="Pfam" id="PF13038">
    <property type="entry name" value="DUF3899"/>
    <property type="match status" value="1"/>
</dbReference>
<dbReference type="InterPro" id="IPR025007">
    <property type="entry name" value="DUF3899"/>
</dbReference>
<dbReference type="EMBL" id="JBHSTQ010000002">
    <property type="protein sequence ID" value="MFC6385688.1"/>
    <property type="molecule type" value="Genomic_DNA"/>
</dbReference>
<name>A0ABW1WAV6_9BACL</name>
<feature type="transmembrane region" description="Helical" evidence="1">
    <location>
        <begin position="105"/>
        <end position="129"/>
    </location>
</feature>
<dbReference type="Proteomes" id="UP001596267">
    <property type="component" value="Unassembled WGS sequence"/>
</dbReference>
<keyword evidence="1" id="KW-0812">Transmembrane</keyword>
<sequence length="130" mass="15207">MKVFLTNFRISFLYIGLVEVVLVMISQFLYHDPFSMLSLIDAVSMVSLFFFSIGLIMFIYQGGAFDGILYSFKRFARATRNKRLGEHDVEAPLAEFKHRDGKRSFVVWSLIFDSLVLFIFSLIFSFFLYH</sequence>
<organism evidence="3 4">
    <name type="scientific">Sporolactobacillus kofuensis</name>
    <dbReference type="NCBI Taxonomy" id="269672"/>
    <lineage>
        <taxon>Bacteria</taxon>
        <taxon>Bacillati</taxon>
        <taxon>Bacillota</taxon>
        <taxon>Bacilli</taxon>
        <taxon>Bacillales</taxon>
        <taxon>Sporolactobacillaceae</taxon>
        <taxon>Sporolactobacillus</taxon>
    </lineage>
</organism>
<evidence type="ECO:0000259" key="2">
    <source>
        <dbReference type="Pfam" id="PF13038"/>
    </source>
</evidence>